<dbReference type="Proteomes" id="UP000251075">
    <property type="component" value="Unassembled WGS sequence"/>
</dbReference>
<organism evidence="1 2">
    <name type="scientific">Paramagnetospirillum kuznetsovii</name>
    <dbReference type="NCBI Taxonomy" id="2053833"/>
    <lineage>
        <taxon>Bacteria</taxon>
        <taxon>Pseudomonadati</taxon>
        <taxon>Pseudomonadota</taxon>
        <taxon>Alphaproteobacteria</taxon>
        <taxon>Rhodospirillales</taxon>
        <taxon>Magnetospirillaceae</taxon>
        <taxon>Paramagnetospirillum</taxon>
    </lineage>
</organism>
<reference evidence="1 2" key="1">
    <citation type="submission" date="2017-11" db="EMBL/GenBank/DDBJ databases">
        <title>Draft genome sequence of magnetotactic bacterium Magnetospirillum kuznetsovii LBB-42.</title>
        <authorList>
            <person name="Grouzdev D.S."/>
            <person name="Rysina M.S."/>
            <person name="Baslerov R.V."/>
            <person name="Koziaeva V."/>
        </authorList>
    </citation>
    <scope>NUCLEOTIDE SEQUENCE [LARGE SCALE GENOMIC DNA]</scope>
    <source>
        <strain evidence="1 2">LBB-42</strain>
    </source>
</reference>
<protein>
    <submittedName>
        <fullName evidence="1">Uncharacterized protein</fullName>
    </submittedName>
</protein>
<proteinExistence type="predicted"/>
<dbReference type="EMBL" id="PGTO01000029">
    <property type="protein sequence ID" value="RAU20235.1"/>
    <property type="molecule type" value="Genomic_DNA"/>
</dbReference>
<accession>A0A364NTI9</accession>
<gene>
    <name evidence="1" type="ORF">CU669_19535</name>
</gene>
<name>A0A364NTI9_9PROT</name>
<dbReference type="AlphaFoldDB" id="A0A364NTI9"/>
<sequence>MFDRILFALCVLGISATHVGGVAVSRAKALRLEVPRDSAGTFRVFVSAPPSPLDDKKMPLRFILGASVETETLFTGP</sequence>
<evidence type="ECO:0000313" key="2">
    <source>
        <dbReference type="Proteomes" id="UP000251075"/>
    </source>
</evidence>
<dbReference type="OrthoDB" id="9811700at2"/>
<comment type="caution">
    <text evidence="1">The sequence shown here is derived from an EMBL/GenBank/DDBJ whole genome shotgun (WGS) entry which is preliminary data.</text>
</comment>
<keyword evidence="2" id="KW-1185">Reference proteome</keyword>
<evidence type="ECO:0000313" key="1">
    <source>
        <dbReference type="EMBL" id="RAU20235.1"/>
    </source>
</evidence>
<dbReference type="RefSeq" id="WP_112147270.1">
    <property type="nucleotide sequence ID" value="NZ_PGTO01000029.1"/>
</dbReference>